<protein>
    <recommendedName>
        <fullName evidence="3">C2 NT-type domain-containing protein</fullName>
    </recommendedName>
</protein>
<organism evidence="4 5">
    <name type="scientific">Phaseolus angularis</name>
    <name type="common">Azuki bean</name>
    <name type="synonym">Vigna angularis</name>
    <dbReference type="NCBI Taxonomy" id="3914"/>
    <lineage>
        <taxon>Eukaryota</taxon>
        <taxon>Viridiplantae</taxon>
        <taxon>Streptophyta</taxon>
        <taxon>Embryophyta</taxon>
        <taxon>Tracheophyta</taxon>
        <taxon>Spermatophyta</taxon>
        <taxon>Magnoliopsida</taxon>
        <taxon>eudicotyledons</taxon>
        <taxon>Gunneridae</taxon>
        <taxon>Pentapetalae</taxon>
        <taxon>rosids</taxon>
        <taxon>fabids</taxon>
        <taxon>Fabales</taxon>
        <taxon>Fabaceae</taxon>
        <taxon>Papilionoideae</taxon>
        <taxon>50 kb inversion clade</taxon>
        <taxon>NPAAA clade</taxon>
        <taxon>indigoferoid/millettioid clade</taxon>
        <taxon>Phaseoleae</taxon>
        <taxon>Vigna</taxon>
    </lineage>
</organism>
<dbReference type="PANTHER" id="PTHR34452">
    <property type="entry name" value="MYOSIN HEAVY CHAIN-RELATED PROTEIN"/>
    <property type="match status" value="1"/>
</dbReference>
<dbReference type="Gene3D" id="1.10.287.1490">
    <property type="match status" value="1"/>
</dbReference>
<dbReference type="PANTHER" id="PTHR34452:SF14">
    <property type="entry name" value="MYOSIN HEAVY CHAIN, MUSCLE"/>
    <property type="match status" value="1"/>
</dbReference>
<feature type="coiled-coil region" evidence="1">
    <location>
        <begin position="308"/>
        <end position="509"/>
    </location>
</feature>
<dbReference type="EMBL" id="CM003380">
    <property type="protein sequence ID" value="KOM54885.1"/>
    <property type="molecule type" value="Genomic_DNA"/>
</dbReference>
<evidence type="ECO:0000256" key="2">
    <source>
        <dbReference type="SAM" id="MobiDB-lite"/>
    </source>
</evidence>
<keyword evidence="1" id="KW-0175">Coiled coil</keyword>
<feature type="coiled-coil region" evidence="1">
    <location>
        <begin position="243"/>
        <end position="277"/>
    </location>
</feature>
<feature type="domain" description="C2 NT-type" evidence="3">
    <location>
        <begin position="3"/>
        <end position="138"/>
    </location>
</feature>
<reference evidence="5" key="1">
    <citation type="journal article" date="2015" name="Proc. Natl. Acad. Sci. U.S.A.">
        <title>Genome sequencing of adzuki bean (Vigna angularis) provides insight into high starch and low fat accumulation and domestication.</title>
        <authorList>
            <person name="Yang K."/>
            <person name="Tian Z."/>
            <person name="Chen C."/>
            <person name="Luo L."/>
            <person name="Zhao B."/>
            <person name="Wang Z."/>
            <person name="Yu L."/>
            <person name="Li Y."/>
            <person name="Sun Y."/>
            <person name="Li W."/>
            <person name="Chen Y."/>
            <person name="Li Y."/>
            <person name="Zhang Y."/>
            <person name="Ai D."/>
            <person name="Zhao J."/>
            <person name="Shang C."/>
            <person name="Ma Y."/>
            <person name="Wu B."/>
            <person name="Wang M."/>
            <person name="Gao L."/>
            <person name="Sun D."/>
            <person name="Zhang P."/>
            <person name="Guo F."/>
            <person name="Wang W."/>
            <person name="Li Y."/>
            <person name="Wang J."/>
            <person name="Varshney R.K."/>
            <person name="Wang J."/>
            <person name="Ling H.Q."/>
            <person name="Wan P."/>
        </authorList>
    </citation>
    <scope>NUCLEOTIDE SEQUENCE</scope>
    <source>
        <strain evidence="5">cv. Jingnong 6</strain>
    </source>
</reference>
<sequence length="939" mass="107686">MFKSWSKKNKTKAVFKLQFQATQVPKMKKPALKVALVPDNVGKPTVKLEKVAVQDGTCSWENPIFESVKFVRDAKSGKLQEKIYHFVVSTGSSKSGFLGESSIDFADFAAETEPLTVSLPLKFANSGAILHVTIQNVEGVQRDQSTFRNGEDYGNGSSRHLLSICSADEISRNVYEDFPKLLPPLRQNSMPCKGTIEAIAARAQMHRGSLGSASDRSLGDSWRNSLEETHPQEGLQEPSDNVIENLRSEIASLKRKAEESELELQSLQKLMEKECSRGQSMSRQIISLRDERNMIKTKYEQLMSQQNLINETKNSKALQTEIEQARQQLEAIKEELSYEKEFSSNLKLQLQKTQNSNSELLLAVRELEAMLEGKNKELLDNTTENDDATELGHLKQKIAELNGEIDICYKQRDELNEQIKELNFGCERLKKENQDISLRLNHKEAQQIALQNKYSASLATIKQLESQVQGLEEKIGKQVDDFSGSLIYINELENQVGDLKREMKIQEDYQKDFQAMKCAKLEQEERAIQAEETLIKTRHNSDLACQRFQDEYRSLSAEMTLKVEENEKKVLEAYAEADELQKQNKLMEEILQKCNEELRLVTNQNELKLQQLLNQIDSKEKKVEMMSQELEIKSKQLEDVQRKRDEKDKALTKQIQLLRIEIRKLMLEEHALSKADPTELMTRMLMQENNDEEIRFDNLTSALEIFKNQHNELKHNLHVEQTEKENMQEKISQLEGELKKKVEELSAVEKRLKNSKGETAKSMNLASWNYESAASCSSTKEHDKKSRSEMQMGMDDANTPVRKCEKGRTICNSAENEVHLASHGSEVKTFLENKAIVFNYDDAGDCPTNELLDEVAVLKERNKYMETQLKEMEERYSDISLKFAEVEGERQQLVMALRNMRNGHHGRIGQIQIELNPCVSLQYNHHLNLLQFKFAGLSA</sequence>
<feature type="region of interest" description="Disordered" evidence="2">
    <location>
        <begin position="207"/>
        <end position="238"/>
    </location>
</feature>
<dbReference type="InterPro" id="IPR019448">
    <property type="entry name" value="NT-C2"/>
</dbReference>
<dbReference type="STRING" id="3914.A0A0L9VII9"/>
<dbReference type="Proteomes" id="UP000053144">
    <property type="component" value="Chromosome 10"/>
</dbReference>
<feature type="coiled-coil region" evidence="1">
    <location>
        <begin position="563"/>
        <end position="650"/>
    </location>
</feature>
<dbReference type="Pfam" id="PF10358">
    <property type="entry name" value="NT-C2"/>
    <property type="match status" value="1"/>
</dbReference>
<evidence type="ECO:0000259" key="3">
    <source>
        <dbReference type="PROSITE" id="PS51840"/>
    </source>
</evidence>
<evidence type="ECO:0000313" key="5">
    <source>
        <dbReference type="Proteomes" id="UP000053144"/>
    </source>
</evidence>
<dbReference type="AlphaFoldDB" id="A0A0L9VII9"/>
<feature type="coiled-coil region" evidence="1">
    <location>
        <begin position="855"/>
        <end position="889"/>
    </location>
</feature>
<dbReference type="Gramene" id="KOM54885">
    <property type="protein sequence ID" value="KOM54885"/>
    <property type="gene ID" value="LR48_Vigan10g077700"/>
</dbReference>
<name>A0A0L9VII9_PHAAN</name>
<feature type="coiled-coil region" evidence="1">
    <location>
        <begin position="696"/>
        <end position="758"/>
    </location>
</feature>
<evidence type="ECO:0000313" key="4">
    <source>
        <dbReference type="EMBL" id="KOM54885.1"/>
    </source>
</evidence>
<dbReference type="PROSITE" id="PS51840">
    <property type="entry name" value="C2_NT"/>
    <property type="match status" value="1"/>
</dbReference>
<gene>
    <name evidence="4" type="ORF">LR48_Vigan10g077700</name>
</gene>
<evidence type="ECO:0000256" key="1">
    <source>
        <dbReference type="SAM" id="Coils"/>
    </source>
</evidence>
<accession>A0A0L9VII9</accession>
<dbReference type="OMA" id="LESHCQV"/>
<proteinExistence type="predicted"/>